<evidence type="ECO:0000256" key="4">
    <source>
        <dbReference type="ARBA" id="ARBA00023136"/>
    </source>
</evidence>
<feature type="transmembrane region" description="Helical" evidence="5">
    <location>
        <begin position="349"/>
        <end position="368"/>
    </location>
</feature>
<keyword evidence="4 5" id="KW-0472">Membrane</keyword>
<name>A0ABP3G542_9BACI</name>
<evidence type="ECO:0000256" key="5">
    <source>
        <dbReference type="SAM" id="Phobius"/>
    </source>
</evidence>
<organism evidence="7 8">
    <name type="scientific">Bacillus carboniphilus</name>
    <dbReference type="NCBI Taxonomy" id="86663"/>
    <lineage>
        <taxon>Bacteria</taxon>
        <taxon>Bacillati</taxon>
        <taxon>Bacillota</taxon>
        <taxon>Bacilli</taxon>
        <taxon>Bacillales</taxon>
        <taxon>Bacillaceae</taxon>
        <taxon>Bacillus</taxon>
    </lineage>
</organism>
<keyword evidence="3 5" id="KW-1133">Transmembrane helix</keyword>
<keyword evidence="8" id="KW-1185">Reference proteome</keyword>
<comment type="caution">
    <text evidence="7">The sequence shown here is derived from an EMBL/GenBank/DDBJ whole genome shotgun (WGS) entry which is preliminary data.</text>
</comment>
<reference evidence="8" key="1">
    <citation type="journal article" date="2019" name="Int. J. Syst. Evol. Microbiol.">
        <title>The Global Catalogue of Microorganisms (GCM) 10K type strain sequencing project: providing services to taxonomists for standard genome sequencing and annotation.</title>
        <authorList>
            <consortium name="The Broad Institute Genomics Platform"/>
            <consortium name="The Broad Institute Genome Sequencing Center for Infectious Disease"/>
            <person name="Wu L."/>
            <person name="Ma J."/>
        </authorList>
    </citation>
    <scope>NUCLEOTIDE SEQUENCE [LARGE SCALE GENOMIC DNA]</scope>
    <source>
        <strain evidence="8">JCM 9731</strain>
    </source>
</reference>
<evidence type="ECO:0000313" key="8">
    <source>
        <dbReference type="Proteomes" id="UP001500782"/>
    </source>
</evidence>
<evidence type="ECO:0000256" key="2">
    <source>
        <dbReference type="ARBA" id="ARBA00022692"/>
    </source>
</evidence>
<feature type="transmembrane region" description="Helical" evidence="5">
    <location>
        <begin position="228"/>
        <end position="251"/>
    </location>
</feature>
<feature type="domain" description="ABC-2 type transporter transmembrane" evidence="6">
    <location>
        <begin position="21"/>
        <end position="367"/>
    </location>
</feature>
<dbReference type="PANTHER" id="PTHR43027:SF1">
    <property type="entry name" value="DOXORUBICIN RESISTANCE ABC TRANSPORTER PERMEASE PROTEIN DRRC-RELATED"/>
    <property type="match status" value="1"/>
</dbReference>
<evidence type="ECO:0000256" key="1">
    <source>
        <dbReference type="ARBA" id="ARBA00004141"/>
    </source>
</evidence>
<dbReference type="Proteomes" id="UP001500782">
    <property type="component" value="Unassembled WGS sequence"/>
</dbReference>
<dbReference type="Pfam" id="PF12698">
    <property type="entry name" value="ABC2_membrane_3"/>
    <property type="match status" value="1"/>
</dbReference>
<evidence type="ECO:0000313" key="7">
    <source>
        <dbReference type="EMBL" id="GAA0335195.1"/>
    </source>
</evidence>
<keyword evidence="2 5" id="KW-0812">Transmembrane</keyword>
<accession>A0ABP3G542</accession>
<comment type="subcellular location">
    <subcellularLocation>
        <location evidence="1">Membrane</location>
        <topology evidence="1">Multi-pass membrane protein</topology>
    </subcellularLocation>
</comment>
<dbReference type="PANTHER" id="PTHR43027">
    <property type="entry name" value="DOXORUBICIN RESISTANCE ABC TRANSPORTER PERMEASE PROTEIN DRRC-RELATED"/>
    <property type="match status" value="1"/>
</dbReference>
<feature type="transmembrane region" description="Helical" evidence="5">
    <location>
        <begin position="185"/>
        <end position="207"/>
    </location>
</feature>
<feature type="transmembrane region" description="Helical" evidence="5">
    <location>
        <begin position="20"/>
        <end position="39"/>
    </location>
</feature>
<sequence length="373" mass="41817">MQTITIAYYTFLRNIRDTKGLLACTLLPIVLMLILGNALNSEFTPKTLEKLKVGVYLEEENGMVQSTLYQFFQSEELSSLTQWEEVASLEEGIEMVKSNQLEGLISYPMDKHYDLENGSQGSIQYYTRTKDTFFEPFLESYIRTFNLNVALLNLNKERFVPNDENANIEEVKVITEGKIPRGIDYYSIVTLFQALLLSGLFGIFAVTKDSGNHTNVRFLTAPIRNHQIILGKLIGSTLTLYSITVFIFLVSKFAFGANWDGNIILILTVLFLFSITATSFGMLLAYLCKSTMMAALTLFIVSTIFTLLAGGFSPLEGKAFDVLGKISPSSYSQEVLFTNIYEGTIDTPSLVGVLVYTTILVTFTFVLGRRRVV</sequence>
<protein>
    <submittedName>
        <fullName evidence="7">ABC transporter permease</fullName>
    </submittedName>
</protein>
<evidence type="ECO:0000259" key="6">
    <source>
        <dbReference type="Pfam" id="PF12698"/>
    </source>
</evidence>
<dbReference type="InterPro" id="IPR013525">
    <property type="entry name" value="ABC2_TM"/>
</dbReference>
<feature type="transmembrane region" description="Helical" evidence="5">
    <location>
        <begin position="294"/>
        <end position="315"/>
    </location>
</feature>
<gene>
    <name evidence="7" type="ORF">GCM10008967_27550</name>
</gene>
<feature type="transmembrane region" description="Helical" evidence="5">
    <location>
        <begin position="263"/>
        <end position="287"/>
    </location>
</feature>
<proteinExistence type="predicted"/>
<dbReference type="EMBL" id="BAAADJ010000024">
    <property type="protein sequence ID" value="GAA0335195.1"/>
    <property type="molecule type" value="Genomic_DNA"/>
</dbReference>
<dbReference type="InterPro" id="IPR052902">
    <property type="entry name" value="ABC-2_transporter"/>
</dbReference>
<evidence type="ECO:0000256" key="3">
    <source>
        <dbReference type="ARBA" id="ARBA00022989"/>
    </source>
</evidence>
<dbReference type="RefSeq" id="WP_343799978.1">
    <property type="nucleotide sequence ID" value="NZ_BAAADJ010000024.1"/>
</dbReference>